<sequence>MPVLLDLSPELVSSIVEHLAPCSQTLDSLCLVGNHNLLALVRPYTWREINMTMDDAMGPKKRESSNRLAARFEAFLGDPAKSSIVRSLNIILVGSVIWGPSPSLFVKWVVVDLPSLLSLKVDCCPGPGDDDEDFEDMTDYPVPPLRHIATRYCNTGLTVLWQYCLNLKVVEMAGGDEHRFWLENARDISKEHEGCDNAGMGIHFLRPSNSGGEPFTVLNVVEKIYLLDDDFEERLRQFSDGSGGIHLDFARRRRPCHPAPGDNDPRKEPMGPSELQSALQELLEGQLADIAFFARFESLHELGLPFDGLSPGLTIRPLLIFQYPGSRYLGYASGVATARTHADNASLAEATDKYCGAVHTLRSVSWRDEVSFHVVGRDGALQLVERPYVAPSWHQWSGIGEWWELDPLKKENSETLLDSTII</sequence>
<evidence type="ECO:0000256" key="1">
    <source>
        <dbReference type="SAM" id="MobiDB-lite"/>
    </source>
</evidence>
<protein>
    <submittedName>
        <fullName evidence="2">Uncharacterized protein</fullName>
    </submittedName>
</protein>
<organism evidence="2 3">
    <name type="scientific">Mycena rosella</name>
    <name type="common">Pink bonnet</name>
    <name type="synonym">Agaricus rosellus</name>
    <dbReference type="NCBI Taxonomy" id="1033263"/>
    <lineage>
        <taxon>Eukaryota</taxon>
        <taxon>Fungi</taxon>
        <taxon>Dikarya</taxon>
        <taxon>Basidiomycota</taxon>
        <taxon>Agaricomycotina</taxon>
        <taxon>Agaricomycetes</taxon>
        <taxon>Agaricomycetidae</taxon>
        <taxon>Agaricales</taxon>
        <taxon>Marasmiineae</taxon>
        <taxon>Mycenaceae</taxon>
        <taxon>Mycena</taxon>
    </lineage>
</organism>
<proteinExistence type="predicted"/>
<reference evidence="2" key="1">
    <citation type="submission" date="2023-03" db="EMBL/GenBank/DDBJ databases">
        <title>Massive genome expansion in bonnet fungi (Mycena s.s.) driven by repeated elements and novel gene families across ecological guilds.</title>
        <authorList>
            <consortium name="Lawrence Berkeley National Laboratory"/>
            <person name="Harder C.B."/>
            <person name="Miyauchi S."/>
            <person name="Viragh M."/>
            <person name="Kuo A."/>
            <person name="Thoen E."/>
            <person name="Andreopoulos B."/>
            <person name="Lu D."/>
            <person name="Skrede I."/>
            <person name="Drula E."/>
            <person name="Henrissat B."/>
            <person name="Morin E."/>
            <person name="Kohler A."/>
            <person name="Barry K."/>
            <person name="LaButti K."/>
            <person name="Morin E."/>
            <person name="Salamov A."/>
            <person name="Lipzen A."/>
            <person name="Mereny Z."/>
            <person name="Hegedus B."/>
            <person name="Baldrian P."/>
            <person name="Stursova M."/>
            <person name="Weitz H."/>
            <person name="Taylor A."/>
            <person name="Grigoriev I.V."/>
            <person name="Nagy L.G."/>
            <person name="Martin F."/>
            <person name="Kauserud H."/>
        </authorList>
    </citation>
    <scope>NUCLEOTIDE SEQUENCE</scope>
    <source>
        <strain evidence="2">CBHHK067</strain>
    </source>
</reference>
<accession>A0AAD7GUW5</accession>
<comment type="caution">
    <text evidence="2">The sequence shown here is derived from an EMBL/GenBank/DDBJ whole genome shotgun (WGS) entry which is preliminary data.</text>
</comment>
<keyword evidence="3" id="KW-1185">Reference proteome</keyword>
<evidence type="ECO:0000313" key="2">
    <source>
        <dbReference type="EMBL" id="KAJ7705613.1"/>
    </source>
</evidence>
<evidence type="ECO:0000313" key="3">
    <source>
        <dbReference type="Proteomes" id="UP001221757"/>
    </source>
</evidence>
<gene>
    <name evidence="2" type="ORF">B0H17DRAFT_1299160</name>
</gene>
<name>A0AAD7GUW5_MYCRO</name>
<dbReference type="EMBL" id="JARKIE010000008">
    <property type="protein sequence ID" value="KAJ7705613.1"/>
    <property type="molecule type" value="Genomic_DNA"/>
</dbReference>
<dbReference type="Proteomes" id="UP001221757">
    <property type="component" value="Unassembled WGS sequence"/>
</dbReference>
<dbReference type="AlphaFoldDB" id="A0AAD7GUW5"/>
<feature type="region of interest" description="Disordered" evidence="1">
    <location>
        <begin position="252"/>
        <end position="276"/>
    </location>
</feature>